<reference evidence="2" key="1">
    <citation type="submission" date="2023-03" db="EMBL/GenBank/DDBJ databases">
        <title>Stygiobacter electus gen. nov., sp. nov., facultatively anaerobic thermotolerant bacterium of the class Ignavibacteria from a well of Yessentuki mineral water deposit.</title>
        <authorList>
            <person name="Podosokorskaya O.A."/>
            <person name="Elcheninov A.G."/>
            <person name="Petrova N.F."/>
            <person name="Zavarzina D.G."/>
            <person name="Kublanov I.V."/>
            <person name="Merkel A.Y."/>
        </authorList>
    </citation>
    <scope>NUCLEOTIDE SEQUENCE</scope>
    <source>
        <strain evidence="2">09-Me</strain>
    </source>
</reference>
<keyword evidence="3" id="KW-1185">Reference proteome</keyword>
<dbReference type="PRINTS" id="PR00095">
    <property type="entry name" value="ANTSNTHASEI"/>
</dbReference>
<dbReference type="InterPro" id="IPR005801">
    <property type="entry name" value="ADC_synthase"/>
</dbReference>
<dbReference type="EMBL" id="JARGDL010000003">
    <property type="protein sequence ID" value="MDF1611342.1"/>
    <property type="molecule type" value="Genomic_DNA"/>
</dbReference>
<evidence type="ECO:0000313" key="3">
    <source>
        <dbReference type="Proteomes" id="UP001221302"/>
    </source>
</evidence>
<organism evidence="2 3">
    <name type="scientific">Stygiobacter electus</name>
    <dbReference type="NCBI Taxonomy" id="3032292"/>
    <lineage>
        <taxon>Bacteria</taxon>
        <taxon>Pseudomonadati</taxon>
        <taxon>Ignavibacteriota</taxon>
        <taxon>Ignavibacteria</taxon>
        <taxon>Ignavibacteriales</taxon>
        <taxon>Melioribacteraceae</taxon>
        <taxon>Stygiobacter</taxon>
    </lineage>
</organism>
<dbReference type="RefSeq" id="WP_321535108.1">
    <property type="nucleotide sequence ID" value="NZ_JARGDL010000003.1"/>
</dbReference>
<protein>
    <submittedName>
        <fullName evidence="2">Aminodeoxychorismate synthase component I</fullName>
        <ecNumber evidence="2">2.6.1.85</ecNumber>
    </submittedName>
</protein>
<evidence type="ECO:0000313" key="2">
    <source>
        <dbReference type="EMBL" id="MDF1611342.1"/>
    </source>
</evidence>
<keyword evidence="2" id="KW-0032">Aminotransferase</keyword>
<dbReference type="SUPFAM" id="SSF56322">
    <property type="entry name" value="ADC synthase"/>
    <property type="match status" value="1"/>
</dbReference>
<dbReference type="NCBIfam" id="NF005486">
    <property type="entry name" value="PRK07093.1"/>
    <property type="match status" value="1"/>
</dbReference>
<feature type="domain" description="Chorismate-utilising enzyme C-terminal" evidence="1">
    <location>
        <begin position="61"/>
        <end position="304"/>
    </location>
</feature>
<dbReference type="PANTHER" id="PTHR11236:SF50">
    <property type="entry name" value="AMINODEOXYCHORISMATE SYNTHASE COMPONENT 1"/>
    <property type="match status" value="1"/>
</dbReference>
<comment type="caution">
    <text evidence="2">The sequence shown here is derived from an EMBL/GenBank/DDBJ whole genome shotgun (WGS) entry which is preliminary data.</text>
</comment>
<proteinExistence type="predicted"/>
<sequence length="310" mass="35664">MNKFGKEKIPFLFIIDFELENAFVFPISDLDKENVHFKINHKQEQILTKEIKFRKTPVNFNIYKKSFDYVNEEIKKGNSYLTNLTFPTEININLSLEEIFIFSNAKYKLLFKNEFVVFSPETFVKIEDGIISSYPMKGTIDAGIPNAKEILLNDEKELAEHITIVDLIRNDLSIVAKNVYVDKFRYIEKIKTNEKELFQVSSKIVGELEQNYNEKIGEIIFSLLPAGSISGAPKKKTIEIIKSAEIDNRGFYTGVFGIFDGNNLDSAVMIRFIENKNGKLIYRSGGGITYLSDVNLEYQELIDKVYVPII</sequence>
<dbReference type="Pfam" id="PF00425">
    <property type="entry name" value="Chorismate_bind"/>
    <property type="match status" value="1"/>
</dbReference>
<accession>A0AAE3TDE3</accession>
<gene>
    <name evidence="2" type="ORF">P0M35_04205</name>
</gene>
<keyword evidence="2" id="KW-0808">Transferase</keyword>
<dbReference type="Proteomes" id="UP001221302">
    <property type="component" value="Unassembled WGS sequence"/>
</dbReference>
<dbReference type="AlphaFoldDB" id="A0AAE3TDE3"/>
<dbReference type="GO" id="GO:0046820">
    <property type="term" value="F:4-amino-4-deoxychorismate synthase activity"/>
    <property type="evidence" value="ECO:0007669"/>
    <property type="project" value="UniProtKB-EC"/>
</dbReference>
<dbReference type="InterPro" id="IPR015890">
    <property type="entry name" value="Chorismate_C"/>
</dbReference>
<dbReference type="EC" id="2.6.1.85" evidence="2"/>
<evidence type="ECO:0000259" key="1">
    <source>
        <dbReference type="Pfam" id="PF00425"/>
    </source>
</evidence>
<dbReference type="Gene3D" id="3.60.120.10">
    <property type="entry name" value="Anthranilate synthase"/>
    <property type="match status" value="1"/>
</dbReference>
<name>A0AAE3TDE3_9BACT</name>
<dbReference type="GO" id="GO:0000162">
    <property type="term" value="P:L-tryptophan biosynthetic process"/>
    <property type="evidence" value="ECO:0007669"/>
    <property type="project" value="TreeGrafter"/>
</dbReference>
<dbReference type="PANTHER" id="PTHR11236">
    <property type="entry name" value="AMINOBENZOATE/ANTHRANILATE SYNTHASE"/>
    <property type="match status" value="1"/>
</dbReference>
<dbReference type="InterPro" id="IPR019999">
    <property type="entry name" value="Anth_synth_I-like"/>
</dbReference>